<name>A0ABU8H7E9_9SPHN</name>
<comment type="similarity">
    <text evidence="2">Belongs to the Orn/Lys/Arg decarboxylase class-I family.</text>
</comment>
<evidence type="ECO:0000256" key="1">
    <source>
        <dbReference type="ARBA" id="ARBA00001933"/>
    </source>
</evidence>
<feature type="domain" description="Orn/Lys/Arg decarboxylases family 1 pyridoxal-P attachment site" evidence="6">
    <location>
        <begin position="7"/>
        <end position="366"/>
    </location>
</feature>
<dbReference type="EMBL" id="JBBBDM010000015">
    <property type="protein sequence ID" value="MEI5688889.1"/>
    <property type="molecule type" value="Genomic_DNA"/>
</dbReference>
<dbReference type="InterPro" id="IPR015421">
    <property type="entry name" value="PyrdxlP-dep_Trfase_major"/>
</dbReference>
<dbReference type="InterPro" id="IPR008286">
    <property type="entry name" value="Prn/Lys/Arg_de-COase_C"/>
</dbReference>
<dbReference type="InterPro" id="IPR052357">
    <property type="entry name" value="Orn_Lys_Arg_decarboxylase-I"/>
</dbReference>
<gene>
    <name evidence="8" type="ORF">V8201_17485</name>
</gene>
<dbReference type="Pfam" id="PF01276">
    <property type="entry name" value="OKR_DC_1"/>
    <property type="match status" value="1"/>
</dbReference>
<dbReference type="SUPFAM" id="SSF53383">
    <property type="entry name" value="PLP-dependent transferases"/>
    <property type="match status" value="1"/>
</dbReference>
<dbReference type="SUPFAM" id="SSF55904">
    <property type="entry name" value="Ornithine decarboxylase C-terminal domain"/>
    <property type="match status" value="1"/>
</dbReference>
<comment type="cofactor">
    <cofactor evidence="1">
        <name>pyridoxal 5'-phosphate</name>
        <dbReference type="ChEBI" id="CHEBI:597326"/>
    </cofactor>
</comment>
<dbReference type="InterPro" id="IPR000310">
    <property type="entry name" value="Orn/Lys/Arg_deCO2ase_major_dom"/>
</dbReference>
<dbReference type="PANTHER" id="PTHR43277">
    <property type="entry name" value="ARGININE DECARBOXYLASE"/>
    <property type="match status" value="1"/>
</dbReference>
<evidence type="ECO:0000256" key="4">
    <source>
        <dbReference type="ARBA" id="ARBA00022898"/>
    </source>
</evidence>
<dbReference type="InterPro" id="IPR036633">
    <property type="entry name" value="Prn/Lys/Arg_de-COase_C_sf"/>
</dbReference>
<evidence type="ECO:0000256" key="5">
    <source>
        <dbReference type="ARBA" id="ARBA00023239"/>
    </source>
</evidence>
<dbReference type="RefSeq" id="WP_271301029.1">
    <property type="nucleotide sequence ID" value="NZ_JBBBDM010000015.1"/>
</dbReference>
<evidence type="ECO:0000259" key="6">
    <source>
        <dbReference type="Pfam" id="PF01276"/>
    </source>
</evidence>
<dbReference type="Gene3D" id="3.40.640.10">
    <property type="entry name" value="Type I PLP-dependent aspartate aminotransferase-like (Major domain)"/>
    <property type="match status" value="1"/>
</dbReference>
<keyword evidence="5" id="KW-0456">Lyase</keyword>
<evidence type="ECO:0000259" key="7">
    <source>
        <dbReference type="Pfam" id="PF03711"/>
    </source>
</evidence>
<protein>
    <submittedName>
        <fullName evidence="8">Aminotransferase class V-fold PLP-dependent enzyme</fullName>
    </submittedName>
</protein>
<accession>A0ABU8H7E9</accession>
<evidence type="ECO:0000256" key="2">
    <source>
        <dbReference type="ARBA" id="ARBA00010671"/>
    </source>
</evidence>
<dbReference type="Gene3D" id="3.90.100.10">
    <property type="entry name" value="Orn/Lys/Arg decarboxylase, C-terminal domain"/>
    <property type="match status" value="1"/>
</dbReference>
<proteinExistence type="inferred from homology"/>
<keyword evidence="8" id="KW-0032">Aminotransferase</keyword>
<evidence type="ECO:0000256" key="3">
    <source>
        <dbReference type="ARBA" id="ARBA00022793"/>
    </source>
</evidence>
<comment type="caution">
    <text evidence="8">The sequence shown here is derived from an EMBL/GenBank/DDBJ whole genome shotgun (WGS) entry which is preliminary data.</text>
</comment>
<dbReference type="Pfam" id="PF03711">
    <property type="entry name" value="OKR_DC_1_C"/>
    <property type="match status" value="1"/>
</dbReference>
<dbReference type="Proteomes" id="UP001367771">
    <property type="component" value="Unassembled WGS sequence"/>
</dbReference>
<keyword evidence="8" id="KW-0808">Transferase</keyword>
<evidence type="ECO:0000313" key="9">
    <source>
        <dbReference type="Proteomes" id="UP001367771"/>
    </source>
</evidence>
<dbReference type="InterPro" id="IPR015424">
    <property type="entry name" value="PyrdxlP-dep_Trfase"/>
</dbReference>
<sequence>MDQQQAPLLEALKQLERHPIHGFGAPGHHQGVAVPKEAKALLGARLFAADVITPKGLDDRTEGAHVLQRAHELAAEAWQADFCRFVTGGSTQSLHTALAAIARPGDTVLFAANVHKAERAHALAAGLDAEIVPVLIDPRWDIEHGVTAADLRRALDDHPAAKAVVVVSPTYYGVTSDIAALADLCHGRGIPLICDAAWGGAFAFCEALPDDPLTKGADIAVYSLHKTMGALTQGSALLAKGGIVDLQRLWLAYELFETTSPSVPILASLDAVRREHATNGEALWTPVLALADRLRAQLAAIDGLRVFTDADVPIDSALDATKVLIDVSAWGVTGYALDDWLVARHRVSVGLSDARHLLAVLSLGTTARDVRALVKGLRDAARQIAAGTSGLPPAPAQLPAIGTLSVTMQDDPAAAFFGATELVPIEAAAGRVAAEMIAPAPPGVPRLVPGQRIEPAHVAWLVAQRDAGAFFLDPIDPNQRRLRVVATG</sequence>
<keyword evidence="9" id="KW-1185">Reference proteome</keyword>
<keyword evidence="3" id="KW-0210">Decarboxylase</keyword>
<organism evidence="8 9">
    <name type="scientific">Sphingomonas kyungheensis</name>
    <dbReference type="NCBI Taxonomy" id="1069987"/>
    <lineage>
        <taxon>Bacteria</taxon>
        <taxon>Pseudomonadati</taxon>
        <taxon>Pseudomonadota</taxon>
        <taxon>Alphaproteobacteria</taxon>
        <taxon>Sphingomonadales</taxon>
        <taxon>Sphingomonadaceae</taxon>
        <taxon>Sphingomonas</taxon>
    </lineage>
</organism>
<dbReference type="PANTHER" id="PTHR43277:SF4">
    <property type="entry name" value="ARGININE DECARBOXYLASE"/>
    <property type="match status" value="1"/>
</dbReference>
<evidence type="ECO:0000313" key="8">
    <source>
        <dbReference type="EMBL" id="MEI5688889.1"/>
    </source>
</evidence>
<feature type="domain" description="Orn/Lys/Arg decarboxylase C-terminal" evidence="7">
    <location>
        <begin position="414"/>
        <end position="462"/>
    </location>
</feature>
<keyword evidence="4" id="KW-0663">Pyridoxal phosphate</keyword>
<dbReference type="GO" id="GO:0008483">
    <property type="term" value="F:transaminase activity"/>
    <property type="evidence" value="ECO:0007669"/>
    <property type="project" value="UniProtKB-KW"/>
</dbReference>
<reference evidence="8 9" key="1">
    <citation type="journal article" date="2013" name="Int. J. Syst. Evol. Microbiol.">
        <title>Sphingomonas kyungheensis sp. nov., a bacterium with ginsenoside-converting activity isolated from soil of a ginseng field.</title>
        <authorList>
            <person name="Son H.M."/>
            <person name="Yang J.E."/>
            <person name="Park Y."/>
            <person name="Han C.K."/>
            <person name="Kim S.G."/>
            <person name="Kook M."/>
            <person name="Yi T.H."/>
        </authorList>
    </citation>
    <scope>NUCLEOTIDE SEQUENCE [LARGE SCALE GENOMIC DNA]</scope>
    <source>
        <strain evidence="8 9">LMG 26582</strain>
    </source>
</reference>